<evidence type="ECO:0000256" key="7">
    <source>
        <dbReference type="ARBA" id="ARBA00023237"/>
    </source>
</evidence>
<keyword evidence="5" id="KW-0812">Transmembrane</keyword>
<evidence type="ECO:0000256" key="4">
    <source>
        <dbReference type="ARBA" id="ARBA00022452"/>
    </source>
</evidence>
<evidence type="ECO:0000256" key="3">
    <source>
        <dbReference type="ARBA" id="ARBA00022448"/>
    </source>
</evidence>
<keyword evidence="8" id="KW-0175">Coiled coil</keyword>
<evidence type="ECO:0000313" key="11">
    <source>
        <dbReference type="Proteomes" id="UP000516305"/>
    </source>
</evidence>
<dbReference type="EMBL" id="CP060139">
    <property type="protein sequence ID" value="QNR25736.1"/>
    <property type="molecule type" value="Genomic_DNA"/>
</dbReference>
<gene>
    <name evidence="10" type="ORF">H4K34_07810</name>
</gene>
<sequence>MKKHLVLGLALLSAPLWAQQEAKQFSLQEAQDYAARNSYTVQDKILDYEKARKTIKETAAMGLPQISGSFGYSYNAQVPKQPIPAQFFDPNAGEDDIAYVAFGVAHSNQAQFQLSQLLIDGSYFVALQATRVVKETKALEREEAEINARRNTAQSYYGVLVAEETLEILKENLKTVKSNFDETQKLFENGFVEDQDVSQMELLYNNLQNNVNNAERQVNLAYQLLKFNMGISLEEEITLSSRLEEVINPVRSDATLAQNPFQVDKHISFRNLLSQEKGASLQLANERAKYFPTLSGFVTHSQSNFSNEASQAFSFDTYWIPGTTIGASLSWNIFTGLARTARVQKAKIDLERIRLAKTATESQLELQFHQAQSDYDFALDNLSNQMRNRTLSERVRDRMLRKYKEGLASSLELTQAENQYLDAERNYINAILNVLNAKEALEYALGQ</sequence>
<dbReference type="Proteomes" id="UP000516305">
    <property type="component" value="Chromosome"/>
</dbReference>
<dbReference type="PANTHER" id="PTHR30026:SF20">
    <property type="entry name" value="OUTER MEMBRANE PROTEIN TOLC"/>
    <property type="match status" value="1"/>
</dbReference>
<accession>A0A7H0VJ38</accession>
<evidence type="ECO:0000256" key="6">
    <source>
        <dbReference type="ARBA" id="ARBA00023136"/>
    </source>
</evidence>
<feature type="signal peptide" evidence="9">
    <location>
        <begin position="1"/>
        <end position="18"/>
    </location>
</feature>
<evidence type="ECO:0000256" key="1">
    <source>
        <dbReference type="ARBA" id="ARBA00004442"/>
    </source>
</evidence>
<dbReference type="RefSeq" id="WP_210760261.1">
    <property type="nucleotide sequence ID" value="NZ_CP060139.1"/>
</dbReference>
<dbReference type="GO" id="GO:1990281">
    <property type="term" value="C:efflux pump complex"/>
    <property type="evidence" value="ECO:0007669"/>
    <property type="project" value="TreeGrafter"/>
</dbReference>
<dbReference type="GO" id="GO:0009279">
    <property type="term" value="C:cell outer membrane"/>
    <property type="evidence" value="ECO:0007669"/>
    <property type="project" value="UniProtKB-SubCell"/>
</dbReference>
<keyword evidence="9" id="KW-0732">Signal</keyword>
<dbReference type="InterPro" id="IPR051906">
    <property type="entry name" value="TolC-like"/>
</dbReference>
<keyword evidence="3" id="KW-0813">Transport</keyword>
<dbReference type="AlphaFoldDB" id="A0A7H0VJ38"/>
<comment type="subcellular location">
    <subcellularLocation>
        <location evidence="1">Cell outer membrane</location>
    </subcellularLocation>
</comment>
<dbReference type="KEGG" id="chyd:H4K34_07810"/>
<name>A0A7H0VJ38_9FLAO</name>
<dbReference type="SUPFAM" id="SSF56954">
    <property type="entry name" value="Outer membrane efflux proteins (OEP)"/>
    <property type="match status" value="1"/>
</dbReference>
<dbReference type="GO" id="GO:0015288">
    <property type="term" value="F:porin activity"/>
    <property type="evidence" value="ECO:0007669"/>
    <property type="project" value="TreeGrafter"/>
</dbReference>
<dbReference type="Pfam" id="PF02321">
    <property type="entry name" value="OEP"/>
    <property type="match status" value="2"/>
</dbReference>
<evidence type="ECO:0000256" key="2">
    <source>
        <dbReference type="ARBA" id="ARBA00007613"/>
    </source>
</evidence>
<reference evidence="10 11" key="1">
    <citation type="submission" date="2020-08" db="EMBL/GenBank/DDBJ databases">
        <title>Croceimicrobium hydrocarbonivorans gen. nov., sp. nov., a novel marine bacterium isolated from a bacterial consortium that degrades polyethylene terephthalate.</title>
        <authorList>
            <person name="Liu R."/>
        </authorList>
    </citation>
    <scope>NUCLEOTIDE SEQUENCE [LARGE SCALE GENOMIC DNA]</scope>
    <source>
        <strain evidence="10 11">A20-9</strain>
    </source>
</reference>
<feature type="chain" id="PRO_5028941196" evidence="9">
    <location>
        <begin position="19"/>
        <end position="447"/>
    </location>
</feature>
<dbReference type="PANTHER" id="PTHR30026">
    <property type="entry name" value="OUTER MEMBRANE PROTEIN TOLC"/>
    <property type="match status" value="1"/>
</dbReference>
<dbReference type="GO" id="GO:0015562">
    <property type="term" value="F:efflux transmembrane transporter activity"/>
    <property type="evidence" value="ECO:0007669"/>
    <property type="project" value="InterPro"/>
</dbReference>
<keyword evidence="11" id="KW-1185">Reference proteome</keyword>
<protein>
    <submittedName>
        <fullName evidence="10">TolC family protein</fullName>
    </submittedName>
</protein>
<proteinExistence type="inferred from homology"/>
<keyword evidence="7" id="KW-0998">Cell outer membrane</keyword>
<evidence type="ECO:0000313" key="10">
    <source>
        <dbReference type="EMBL" id="QNR25736.1"/>
    </source>
</evidence>
<evidence type="ECO:0000256" key="8">
    <source>
        <dbReference type="SAM" id="Coils"/>
    </source>
</evidence>
<dbReference type="Gene3D" id="1.20.1600.10">
    <property type="entry name" value="Outer membrane efflux proteins (OEP)"/>
    <property type="match status" value="1"/>
</dbReference>
<evidence type="ECO:0000256" key="9">
    <source>
        <dbReference type="SAM" id="SignalP"/>
    </source>
</evidence>
<evidence type="ECO:0000256" key="5">
    <source>
        <dbReference type="ARBA" id="ARBA00022692"/>
    </source>
</evidence>
<feature type="coiled-coil region" evidence="8">
    <location>
        <begin position="159"/>
        <end position="224"/>
    </location>
</feature>
<keyword evidence="4" id="KW-1134">Transmembrane beta strand</keyword>
<organism evidence="10 11">
    <name type="scientific">Croceimicrobium hydrocarbonivorans</name>
    <dbReference type="NCBI Taxonomy" id="2761580"/>
    <lineage>
        <taxon>Bacteria</taxon>
        <taxon>Pseudomonadati</taxon>
        <taxon>Bacteroidota</taxon>
        <taxon>Flavobacteriia</taxon>
        <taxon>Flavobacteriales</taxon>
        <taxon>Owenweeksiaceae</taxon>
        <taxon>Croceimicrobium</taxon>
    </lineage>
</organism>
<comment type="similarity">
    <text evidence="2">Belongs to the outer membrane factor (OMF) (TC 1.B.17) family.</text>
</comment>
<keyword evidence="6" id="KW-0472">Membrane</keyword>
<dbReference type="InterPro" id="IPR003423">
    <property type="entry name" value="OMP_efflux"/>
</dbReference>